<feature type="domain" description="PKD/Chitinase" evidence="1">
    <location>
        <begin position="40"/>
        <end position="117"/>
    </location>
</feature>
<accession>A0A2T5C2R2</accession>
<feature type="domain" description="PKD/Chitinase" evidence="1">
    <location>
        <begin position="121"/>
        <end position="202"/>
    </location>
</feature>
<evidence type="ECO:0000313" key="3">
    <source>
        <dbReference type="Proteomes" id="UP000243525"/>
    </source>
</evidence>
<dbReference type="InterPro" id="IPR008979">
    <property type="entry name" value="Galactose-bd-like_sf"/>
</dbReference>
<dbReference type="SMART" id="SM00089">
    <property type="entry name" value="PKD"/>
    <property type="match status" value="2"/>
</dbReference>
<dbReference type="InterPro" id="IPR022409">
    <property type="entry name" value="PKD/Chitinase_dom"/>
</dbReference>
<proteinExistence type="predicted"/>
<dbReference type="AlphaFoldDB" id="A0A2T5C2R2"/>
<reference evidence="2 3" key="1">
    <citation type="submission" date="2018-04" db="EMBL/GenBank/DDBJ databases">
        <title>Genomic Encyclopedia of Archaeal and Bacterial Type Strains, Phase II (KMG-II): from individual species to whole genera.</title>
        <authorList>
            <person name="Goeker M."/>
        </authorList>
    </citation>
    <scope>NUCLEOTIDE SEQUENCE [LARGE SCALE GENOMIC DNA]</scope>
    <source>
        <strain evidence="2 3">DSM 28823</strain>
    </source>
</reference>
<dbReference type="PROSITE" id="PS51257">
    <property type="entry name" value="PROKAR_LIPOPROTEIN"/>
    <property type="match status" value="1"/>
</dbReference>
<dbReference type="EMBL" id="QAAD01000006">
    <property type="protein sequence ID" value="PTN09011.1"/>
    <property type="molecule type" value="Genomic_DNA"/>
</dbReference>
<dbReference type="Gene3D" id="2.60.40.10">
    <property type="entry name" value="Immunoglobulins"/>
    <property type="match status" value="1"/>
</dbReference>
<comment type="caution">
    <text evidence="2">The sequence shown here is derived from an EMBL/GenBank/DDBJ whole genome shotgun (WGS) entry which is preliminary data.</text>
</comment>
<dbReference type="SUPFAM" id="SSF49299">
    <property type="entry name" value="PKD domain"/>
    <property type="match status" value="1"/>
</dbReference>
<organism evidence="2 3">
    <name type="scientific">Mangrovibacterium marinum</name>
    <dbReference type="NCBI Taxonomy" id="1639118"/>
    <lineage>
        <taxon>Bacteria</taxon>
        <taxon>Pseudomonadati</taxon>
        <taxon>Bacteroidota</taxon>
        <taxon>Bacteroidia</taxon>
        <taxon>Marinilabiliales</taxon>
        <taxon>Prolixibacteraceae</taxon>
        <taxon>Mangrovibacterium</taxon>
    </lineage>
</organism>
<dbReference type="InterPro" id="IPR035986">
    <property type="entry name" value="PKD_dom_sf"/>
</dbReference>
<protein>
    <recommendedName>
        <fullName evidence="1">PKD/Chitinase domain-containing protein</fullName>
    </recommendedName>
</protein>
<gene>
    <name evidence="2" type="ORF">C8N47_106110</name>
</gene>
<dbReference type="SUPFAM" id="SSF49785">
    <property type="entry name" value="Galactose-binding domain-like"/>
    <property type="match status" value="1"/>
</dbReference>
<dbReference type="RefSeq" id="WP_211316072.1">
    <property type="nucleotide sequence ID" value="NZ_OY782574.1"/>
</dbReference>
<evidence type="ECO:0000313" key="2">
    <source>
        <dbReference type="EMBL" id="PTN09011.1"/>
    </source>
</evidence>
<keyword evidence="3" id="KW-1185">Reference proteome</keyword>
<evidence type="ECO:0000259" key="1">
    <source>
        <dbReference type="SMART" id="SM00089"/>
    </source>
</evidence>
<dbReference type="InterPro" id="IPR013783">
    <property type="entry name" value="Ig-like_fold"/>
</dbReference>
<sequence length="682" mass="74242">MKNYKNRLALFFITLLAFSCVTDEDKLYSLDYIQAPSNVDAVFNITQDNSGLVTITPNAEGATSYTIDFGDGVSEDLAVAESASHIYAEGVYQVEVTAHGITGLTTEATKQLNVAFKAPENLSVVVENDQLISKKVNITATADYATVFEIYFGETEDEEPTLALPGEMASHTYAEAGDYQVFMKAKSAAIATLDTTFTVTAIEIVSPVLAAPTPPARNAADVISIFSDAYTNITVNEWNPGWGQTTTLTTVEVAGNPTLLYGALNYTGIVTDYNNPTDVTAMTHVHFDYWTPDATELSLKLVNTSLDPVQEDLEMVPSITQGSWVSVDMALSEFALDLSGVTQLLFGSSGATVYIDNLYFYSATASAPTEAAPVPTADAANVISIFSDAYTNITVNEWNPGWGQTTTLTTPQINGDNTLLYEALNYTGIVTDYGNPTDVSEMTHIHFDYWTNDATALSLKLVNTTYDPVQEHIEALSSISYGSWISVDIPLENYSIDLSGVTQLLFESSNSKVYIDNIYFYKQGTANAPTTAAPAPTANSGDVISIFSDAYTNITVNEWNPGWGQTTTLTTLQINGDNTLHYEALNYTGIVTDYGNPTDLSAKTYVHFDYWTNDATALSLKLVNTTYDPVQEHIEGLSSISYGNWISVDIPLVNYTIDLSGVTQLLFESSSANVYIDNIYFY</sequence>
<name>A0A2T5C2R2_9BACT</name>
<dbReference type="Proteomes" id="UP000243525">
    <property type="component" value="Unassembled WGS sequence"/>
</dbReference>